<protein>
    <submittedName>
        <fullName evidence="9">Carbohydrate ABC transporter permease</fullName>
    </submittedName>
</protein>
<feature type="transmembrane region" description="Helical" evidence="7">
    <location>
        <begin position="125"/>
        <end position="147"/>
    </location>
</feature>
<evidence type="ECO:0000313" key="10">
    <source>
        <dbReference type="Proteomes" id="UP000663981"/>
    </source>
</evidence>
<dbReference type="Gene3D" id="1.10.3720.10">
    <property type="entry name" value="MetI-like"/>
    <property type="match status" value="1"/>
</dbReference>
<keyword evidence="2 7" id="KW-0813">Transport</keyword>
<dbReference type="Pfam" id="PF00528">
    <property type="entry name" value="BPD_transp_1"/>
    <property type="match status" value="1"/>
</dbReference>
<keyword evidence="6 7" id="KW-0472">Membrane</keyword>
<dbReference type="PROSITE" id="PS50928">
    <property type="entry name" value="ABC_TM1"/>
    <property type="match status" value="1"/>
</dbReference>
<keyword evidence="3" id="KW-1003">Cell membrane</keyword>
<reference evidence="9 10" key="1">
    <citation type="submission" date="2021-03" db="EMBL/GenBank/DDBJ databases">
        <title>Whole genome sequence of Metabacillus bambusae BG109.</title>
        <authorList>
            <person name="Jeong J.W."/>
        </authorList>
    </citation>
    <scope>NUCLEOTIDE SEQUENCE [LARGE SCALE GENOMIC DNA]</scope>
    <source>
        <strain evidence="9 10">BG109</strain>
    </source>
</reference>
<comment type="caution">
    <text evidence="9">The sequence shown here is derived from an EMBL/GenBank/DDBJ whole genome shotgun (WGS) entry which is preliminary data.</text>
</comment>
<dbReference type="SUPFAM" id="SSF161098">
    <property type="entry name" value="MetI-like"/>
    <property type="match status" value="1"/>
</dbReference>
<dbReference type="InterPro" id="IPR035906">
    <property type="entry name" value="MetI-like_sf"/>
</dbReference>
<feature type="transmembrane region" description="Helical" evidence="7">
    <location>
        <begin position="64"/>
        <end position="86"/>
    </location>
</feature>
<dbReference type="PANTHER" id="PTHR32243">
    <property type="entry name" value="MALTOSE TRANSPORT SYSTEM PERMEASE-RELATED"/>
    <property type="match status" value="1"/>
</dbReference>
<dbReference type="EMBL" id="JAGDEL010000020">
    <property type="protein sequence ID" value="MBO1514135.1"/>
    <property type="molecule type" value="Genomic_DNA"/>
</dbReference>
<dbReference type="InterPro" id="IPR050901">
    <property type="entry name" value="BP-dep_ABC_trans_perm"/>
</dbReference>
<feature type="transmembrane region" description="Helical" evidence="7">
    <location>
        <begin position="185"/>
        <end position="206"/>
    </location>
</feature>
<evidence type="ECO:0000256" key="5">
    <source>
        <dbReference type="ARBA" id="ARBA00022989"/>
    </source>
</evidence>
<dbReference type="InterPro" id="IPR000515">
    <property type="entry name" value="MetI-like"/>
</dbReference>
<evidence type="ECO:0000256" key="1">
    <source>
        <dbReference type="ARBA" id="ARBA00004651"/>
    </source>
</evidence>
<organism evidence="9 10">
    <name type="scientific">Metabacillus bambusae</name>
    <dbReference type="NCBI Taxonomy" id="2795218"/>
    <lineage>
        <taxon>Bacteria</taxon>
        <taxon>Bacillati</taxon>
        <taxon>Bacillota</taxon>
        <taxon>Bacilli</taxon>
        <taxon>Bacillales</taxon>
        <taxon>Bacillaceae</taxon>
        <taxon>Metabacillus</taxon>
    </lineage>
</organism>
<feature type="transmembrane region" description="Helical" evidence="7">
    <location>
        <begin position="5"/>
        <end position="23"/>
    </location>
</feature>
<feature type="transmembrane region" description="Helical" evidence="7">
    <location>
        <begin position="233"/>
        <end position="256"/>
    </location>
</feature>
<dbReference type="PANTHER" id="PTHR32243:SF18">
    <property type="entry name" value="INNER MEMBRANE ABC TRANSPORTER PERMEASE PROTEIN YCJP"/>
    <property type="match status" value="1"/>
</dbReference>
<evidence type="ECO:0000256" key="3">
    <source>
        <dbReference type="ARBA" id="ARBA00022475"/>
    </source>
</evidence>
<evidence type="ECO:0000256" key="6">
    <source>
        <dbReference type="ARBA" id="ARBA00023136"/>
    </source>
</evidence>
<evidence type="ECO:0000259" key="8">
    <source>
        <dbReference type="PROSITE" id="PS50928"/>
    </source>
</evidence>
<feature type="domain" description="ABC transmembrane type-1" evidence="8">
    <location>
        <begin position="60"/>
        <end position="251"/>
    </location>
</feature>
<proteinExistence type="inferred from homology"/>
<gene>
    <name evidence="9" type="ORF">I7822_21155</name>
</gene>
<keyword evidence="10" id="KW-1185">Reference proteome</keyword>
<evidence type="ECO:0000256" key="4">
    <source>
        <dbReference type="ARBA" id="ARBA00022692"/>
    </source>
</evidence>
<sequence length="266" mass="29799">MLIGVIGVAIFLFPLYWMFITSIKPMNELFVSPPLLFPDNPTWQPYYDNFIADHKMIKYIGNSFIIAIGTTVLTFLLAVPASYALARFNIKGIGFVLILLLAMQMLPTIMLAMPLFVFFAKLNMLNSFSSLILANTTNVLPFAILVLRPFFKALPKGLEEAAEIDGCNKFTTFFKIMLPCIKPGLLTIGVFSFLFSWSDFLFALTLTTDESIRPLTLGMYTFMGEYLTQWNQLMAVATISAVPIIILFIILQNYIVSGITSGAMKD</sequence>
<comment type="subcellular location">
    <subcellularLocation>
        <location evidence="1 7">Cell membrane</location>
        <topology evidence="1 7">Multi-pass membrane protein</topology>
    </subcellularLocation>
</comment>
<feature type="transmembrane region" description="Helical" evidence="7">
    <location>
        <begin position="93"/>
        <end position="119"/>
    </location>
</feature>
<comment type="similarity">
    <text evidence="7">Belongs to the binding-protein-dependent transport system permease family.</text>
</comment>
<name>A0ABS3N7V8_9BACI</name>
<dbReference type="CDD" id="cd06261">
    <property type="entry name" value="TM_PBP2"/>
    <property type="match status" value="1"/>
</dbReference>
<evidence type="ECO:0000313" key="9">
    <source>
        <dbReference type="EMBL" id="MBO1514135.1"/>
    </source>
</evidence>
<evidence type="ECO:0000256" key="7">
    <source>
        <dbReference type="RuleBase" id="RU363032"/>
    </source>
</evidence>
<keyword evidence="5 7" id="KW-1133">Transmembrane helix</keyword>
<accession>A0ABS3N7V8</accession>
<evidence type="ECO:0000256" key="2">
    <source>
        <dbReference type="ARBA" id="ARBA00022448"/>
    </source>
</evidence>
<dbReference type="Proteomes" id="UP000663981">
    <property type="component" value="Unassembled WGS sequence"/>
</dbReference>
<keyword evidence="4 7" id="KW-0812">Transmembrane</keyword>